<keyword evidence="3" id="KW-1185">Reference proteome</keyword>
<gene>
    <name evidence="2" type="ORF">PSNMU_V1.4_AUG-EV-PASAV3_0067400</name>
</gene>
<feature type="region of interest" description="Disordered" evidence="1">
    <location>
        <begin position="1"/>
        <end position="44"/>
    </location>
</feature>
<name>A0A448ZD11_9STRA</name>
<proteinExistence type="predicted"/>
<feature type="region of interest" description="Disordered" evidence="1">
    <location>
        <begin position="209"/>
        <end position="232"/>
    </location>
</feature>
<protein>
    <submittedName>
        <fullName evidence="2">Uncharacterized protein</fullName>
    </submittedName>
</protein>
<feature type="compositionally biased region" description="Low complexity" evidence="1">
    <location>
        <begin position="271"/>
        <end position="288"/>
    </location>
</feature>
<evidence type="ECO:0000256" key="1">
    <source>
        <dbReference type="SAM" id="MobiDB-lite"/>
    </source>
</evidence>
<feature type="compositionally biased region" description="Basic and acidic residues" evidence="1">
    <location>
        <begin position="421"/>
        <end position="431"/>
    </location>
</feature>
<feature type="region of interest" description="Disordered" evidence="1">
    <location>
        <begin position="271"/>
        <end position="563"/>
    </location>
</feature>
<feature type="compositionally biased region" description="Basic and acidic residues" evidence="1">
    <location>
        <begin position="441"/>
        <end position="461"/>
    </location>
</feature>
<dbReference type="EMBL" id="CAACVS010000241">
    <property type="protein sequence ID" value="VEU39874.1"/>
    <property type="molecule type" value="Genomic_DNA"/>
</dbReference>
<dbReference type="Proteomes" id="UP000291116">
    <property type="component" value="Unassembled WGS sequence"/>
</dbReference>
<feature type="compositionally biased region" description="Basic and acidic residues" evidence="1">
    <location>
        <begin position="496"/>
        <end position="507"/>
    </location>
</feature>
<feature type="compositionally biased region" description="Basic residues" evidence="1">
    <location>
        <begin position="538"/>
        <end position="563"/>
    </location>
</feature>
<feature type="compositionally biased region" description="Basic and acidic residues" evidence="1">
    <location>
        <begin position="27"/>
        <end position="38"/>
    </location>
</feature>
<organism evidence="2 3">
    <name type="scientific">Pseudo-nitzschia multistriata</name>
    <dbReference type="NCBI Taxonomy" id="183589"/>
    <lineage>
        <taxon>Eukaryota</taxon>
        <taxon>Sar</taxon>
        <taxon>Stramenopiles</taxon>
        <taxon>Ochrophyta</taxon>
        <taxon>Bacillariophyta</taxon>
        <taxon>Bacillariophyceae</taxon>
        <taxon>Bacillariophycidae</taxon>
        <taxon>Bacillariales</taxon>
        <taxon>Bacillariaceae</taxon>
        <taxon>Pseudo-nitzschia</taxon>
    </lineage>
</organism>
<reference evidence="2 3" key="1">
    <citation type="submission" date="2019-01" db="EMBL/GenBank/DDBJ databases">
        <authorList>
            <person name="Ferrante I. M."/>
        </authorList>
    </citation>
    <scope>NUCLEOTIDE SEQUENCE [LARGE SCALE GENOMIC DNA]</scope>
    <source>
        <strain evidence="2 3">B856</strain>
    </source>
</reference>
<evidence type="ECO:0000313" key="3">
    <source>
        <dbReference type="Proteomes" id="UP000291116"/>
    </source>
</evidence>
<feature type="compositionally biased region" description="Polar residues" evidence="1">
    <location>
        <begin position="1"/>
        <end position="11"/>
    </location>
</feature>
<accession>A0A448ZD11</accession>
<dbReference type="AlphaFoldDB" id="A0A448ZD11"/>
<evidence type="ECO:0000313" key="2">
    <source>
        <dbReference type="EMBL" id="VEU39874.1"/>
    </source>
</evidence>
<feature type="compositionally biased region" description="Basic residues" evidence="1">
    <location>
        <begin position="301"/>
        <end position="312"/>
    </location>
</feature>
<sequence>MEVTTTPLNHPNSKKIPDAMVEASYHQGKEGQNEDGGRPKQSPLQEILLRARKRAEGERNDGRTPTHNFCLGIGIAVPLVHNETERARSPFGPRRSKSTREGTKPRRFKTILGKCVSEKQKFDAFAQAGKHSFLPYGMRASLLQTQSLAILPIQTAEGSGRKQRKKAQYTTQHNLSCLVLPRLVPSRRIPSHPIASHPTASNPIAEPEAQHNAAARNDPNRTDPIRFDSIPNTTHQTHEYRLFTMRRCPAPATFLFQLFLLVGSAASPASAARIRGGGSSSLPSPGESPESRTGHLPRGNPKQKHQRRRLPKKEKDDKKEAEPEEEQESAAPSPIPTKVGARTSQLQQQPPPNKGDEPSSPLVLPTKAPGTNAETGSSPKQQPPAPPSKNTGPIGRASARKEGVRNGVARLPLARGIGSRPNDEGDKDDKSGGGGLFGRGVLHDRDRPVAKDKDHGVKPEAAEALATNKYTEKDRVPIPVVEPKTGTGLPFGGGREASKKPGDDAGLGKKLGPSAPAKTTRAVGSAGPLGTNTEPSKKSKKTSKSNKKKSRASKKGTKLTKPV</sequence>
<feature type="region of interest" description="Disordered" evidence="1">
    <location>
        <begin position="84"/>
        <end position="104"/>
    </location>
</feature>